<dbReference type="RefSeq" id="WP_306958801.1">
    <property type="nucleotide sequence ID" value="NZ_JAUSRG010000001.1"/>
</dbReference>
<keyword evidence="4" id="KW-1185">Reference proteome</keyword>
<organism evidence="2 5">
    <name type="scientific">Arthrobacter bambusae</name>
    <dbReference type="NCBI Taxonomy" id="1338426"/>
    <lineage>
        <taxon>Bacteria</taxon>
        <taxon>Bacillati</taxon>
        <taxon>Actinomycetota</taxon>
        <taxon>Actinomycetes</taxon>
        <taxon>Micrococcales</taxon>
        <taxon>Micrococcaceae</taxon>
        <taxon>Arthrobacter</taxon>
    </lineage>
</organism>
<dbReference type="EMBL" id="JAUSTF010000002">
    <property type="protein sequence ID" value="MDQ0180168.1"/>
    <property type="molecule type" value="Genomic_DNA"/>
</dbReference>
<dbReference type="AlphaFoldDB" id="A0AAW8DDM8"/>
<dbReference type="EMBL" id="JAUSRG010000001">
    <property type="protein sequence ID" value="MDP9903179.1"/>
    <property type="molecule type" value="Genomic_DNA"/>
</dbReference>
<evidence type="ECO:0000313" key="4">
    <source>
        <dbReference type="Proteomes" id="UP001230951"/>
    </source>
</evidence>
<evidence type="ECO:0000313" key="3">
    <source>
        <dbReference type="EMBL" id="MDQ0180168.1"/>
    </source>
</evidence>
<evidence type="ECO:0000313" key="5">
    <source>
        <dbReference type="Proteomes" id="UP001242995"/>
    </source>
</evidence>
<feature type="region of interest" description="Disordered" evidence="1">
    <location>
        <begin position="272"/>
        <end position="306"/>
    </location>
</feature>
<protein>
    <submittedName>
        <fullName evidence="2">Uncharacterized protein</fullName>
    </submittedName>
</protein>
<reference evidence="2 4" key="1">
    <citation type="submission" date="2023-07" db="EMBL/GenBank/DDBJ databases">
        <title>Sorghum-associated microbial communities from plants grown in Nebraska, USA.</title>
        <authorList>
            <person name="Schachtman D."/>
        </authorList>
    </citation>
    <scope>NUCLEOTIDE SEQUENCE</scope>
    <source>
        <strain evidence="2">DS1006</strain>
        <strain evidence="3 4">DS1016</strain>
    </source>
</reference>
<name>A0AAW8DDM8_9MICC</name>
<dbReference type="Proteomes" id="UP001242995">
    <property type="component" value="Unassembled WGS sequence"/>
</dbReference>
<evidence type="ECO:0000256" key="1">
    <source>
        <dbReference type="SAM" id="MobiDB-lite"/>
    </source>
</evidence>
<dbReference type="Proteomes" id="UP001230951">
    <property type="component" value="Unassembled WGS sequence"/>
</dbReference>
<proteinExistence type="predicted"/>
<sequence>MANRTVPAERLKEGSVILVSGNLTFSRLAAPISGQALAESVARQKAQGRLYPTTAPHTTVTLTNARVIISDPSGVPTPEETFVQESLYTSKSGDNAGQIGYSIDNTGAILPTVLERNEDGTYSQIILERDLAPGLDVTLVLNVFKPKDYEKRGIGIQQVLVNEPVKFYGGGLDMAALAARGIVISGPVRTVNAEDAPQAAVAHTATVGAPSLPGNTVIENGLPLPGPTVAASVAEVHAAPVTPVHVQTPAQPGVESEAQKIARLEQELAATRAAAVNSGTGNSPFDAAPGDSPWNQPPVPGIQYQG</sequence>
<gene>
    <name evidence="2" type="ORF">J2S90_000119</name>
    <name evidence="3" type="ORF">J2S93_001584</name>
</gene>
<comment type="caution">
    <text evidence="2">The sequence shown here is derived from an EMBL/GenBank/DDBJ whole genome shotgun (WGS) entry which is preliminary data.</text>
</comment>
<accession>A0AAW8DDM8</accession>
<evidence type="ECO:0000313" key="2">
    <source>
        <dbReference type="EMBL" id="MDP9903179.1"/>
    </source>
</evidence>